<evidence type="ECO:0000256" key="9">
    <source>
        <dbReference type="ARBA" id="ARBA00023242"/>
    </source>
</evidence>
<dbReference type="InterPro" id="IPR001607">
    <property type="entry name" value="Znf_UBP"/>
</dbReference>
<dbReference type="InterPro" id="IPR001680">
    <property type="entry name" value="WD40_rpt"/>
</dbReference>
<dbReference type="InterPro" id="IPR036322">
    <property type="entry name" value="WD40_repeat_dom_sf"/>
</dbReference>
<accession>A0AA35ZHW7</accession>
<dbReference type="GO" id="GO:0016579">
    <property type="term" value="P:protein deubiquitination"/>
    <property type="evidence" value="ECO:0007669"/>
    <property type="project" value="InterPro"/>
</dbReference>
<keyword evidence="8" id="KW-0508">mRNA splicing</keyword>
<dbReference type="GO" id="GO:0000127">
    <property type="term" value="C:transcription factor TFIIIC complex"/>
    <property type="evidence" value="ECO:0007669"/>
    <property type="project" value="InterPro"/>
</dbReference>
<proteinExistence type="inferred from homology"/>
<feature type="repeat" description="WD" evidence="10">
    <location>
        <begin position="62"/>
        <end position="95"/>
    </location>
</feature>
<dbReference type="Gene3D" id="3.30.40.10">
    <property type="entry name" value="Zinc/RING finger domain, C3HC4 (zinc finger)"/>
    <property type="match status" value="1"/>
</dbReference>
<evidence type="ECO:0000256" key="7">
    <source>
        <dbReference type="ARBA" id="ARBA00022833"/>
    </source>
</evidence>
<evidence type="ECO:0000259" key="13">
    <source>
        <dbReference type="PROSITE" id="PS50235"/>
    </source>
</evidence>
<dbReference type="GO" id="GO:0006384">
    <property type="term" value="P:transcription initiation at RNA polymerase III promoter"/>
    <property type="evidence" value="ECO:0007669"/>
    <property type="project" value="InterPro"/>
</dbReference>
<dbReference type="InterPro" id="IPR001394">
    <property type="entry name" value="Peptidase_C19_UCH"/>
</dbReference>
<sequence length="1131" mass="128718">MLSSLVVSWSPMFHGDTSSEGCSILAIGGKSGNISFWRVYEPQCYSITQRSKPPGALLIGLIQAHDSWITAISWSKFDSQLLLSTGCSDGSVKIWRGYTDDLAKSTEDGDAAFSLLKDVINIGSGPTSVLSLIVPEASPQKILLAVGKGSGSLQVWIYDTLIDKFDVIAPLSGHDQIVTGLAWAYDGHCLYSCSQDNSLHSWIIKGDSLHRVALPPNILGVKTFTDVPNVSDACFGIAVSPANLVVAVVRSFDVNLLNPMYEARSQKAAVEFFWIGGQNLGILKDEESDDENFPGFPNMDLVNWGQNILWSLNQYENLHKPLVLWDMIAALSAFKDSQPNYVEQILVKWLISNLKFEWGPPGIILPRVNTHLSNLTSRQLHLLNVINRHVLLREAELDNNNGEQDSKFWIKILEMSEKELRERLVGCSFSATLKGYNGNLHPVGLAQMRSWVANNDHVVKDYVKLLASKVKKIEKRYVGEEECSYCSSSVPFEDTEVGFCKVENHKVARCAVSMVVCPLTPLWFCVSCKRWVSNFAPESLFKLTKHPPTVDFEKRLKLKTPLRQNEKKQSPRIYQEKTSSVKKVLRGCSSAHTTTTGELGPSTNRLKFKLTEVSSPSPPQLGFDNALLPLATYEDEDDEDDERDGKKVEENGHNNHEEEEEDDEEEENNNGFGIGRRNRAIEIRRDCPYLDTVNRQVLDFDFEKFCSVSLSNLNVYACLVCGKYFQGRGQKSHAYTHSLEAGHHVYINLRTEKVYCLPDGYEINDPSLDDIRHVLNPRFSRDQVLQLDRNRQWSRALDGSDYLPGMVGLNNIKETDFVNVTIQSLMRVTPLRNFFLIPQNYINSRSVLVHRFGELTRKIWHARNFKGQVSPHEFLQAVMKASKKRFRIGAQSDPVEFMSWLLNTLHTDLKSPKTKKSIIHQCFQGELEVVKEIHVKDESNTMNIVSEKSRMPFLMLGLDLPPPPLFKDVMEKNIIPQVPLFNILKKFDGESVTEVVRPRIARMKYRVTRLPQYLILHMRRFTKNNFFVEKNPTLVNFPVKNLELKDYIPLPAVKEEESQRLRSKYDLIANIVHDGKPGEGAYRVFVQRKSEELWYEMQDLHVAETLPQMVALSEAYMQIYEQQQLPHQQMQ</sequence>
<keyword evidence="3" id="KW-0507">mRNA processing</keyword>
<organism evidence="15 16">
    <name type="scientific">Lactuca saligna</name>
    <name type="common">Willowleaf lettuce</name>
    <dbReference type="NCBI Taxonomy" id="75948"/>
    <lineage>
        <taxon>Eukaryota</taxon>
        <taxon>Viridiplantae</taxon>
        <taxon>Streptophyta</taxon>
        <taxon>Embryophyta</taxon>
        <taxon>Tracheophyta</taxon>
        <taxon>Spermatophyta</taxon>
        <taxon>Magnoliopsida</taxon>
        <taxon>eudicotyledons</taxon>
        <taxon>Gunneridae</taxon>
        <taxon>Pentapetalae</taxon>
        <taxon>asterids</taxon>
        <taxon>campanulids</taxon>
        <taxon>Asterales</taxon>
        <taxon>Asteraceae</taxon>
        <taxon>Cichorioideae</taxon>
        <taxon>Cichorieae</taxon>
        <taxon>Lactucinae</taxon>
        <taxon>Lactuca</taxon>
    </lineage>
</organism>
<keyword evidence="16" id="KW-1185">Reference proteome</keyword>
<dbReference type="AlphaFoldDB" id="A0AA35ZHW7"/>
<dbReference type="InterPro" id="IPR033809">
    <property type="entry name" value="USP39"/>
</dbReference>
<dbReference type="GO" id="GO:0000245">
    <property type="term" value="P:spliceosomal complex assembly"/>
    <property type="evidence" value="ECO:0007669"/>
    <property type="project" value="InterPro"/>
</dbReference>
<dbReference type="CDD" id="cd02669">
    <property type="entry name" value="Peptidase_C19M"/>
    <property type="match status" value="1"/>
</dbReference>
<evidence type="ECO:0008006" key="17">
    <source>
        <dbReference type="Google" id="ProtNLM"/>
    </source>
</evidence>
<dbReference type="PROSITE" id="PS50082">
    <property type="entry name" value="WD_REPEATS_2"/>
    <property type="match status" value="2"/>
</dbReference>
<dbReference type="FunFam" id="3.30.40.10:FF:000068">
    <property type="entry name" value="U4/U6.U5 tri-snRNP-associated protein 2"/>
    <property type="match status" value="1"/>
</dbReference>
<feature type="region of interest" description="Disordered" evidence="12">
    <location>
        <begin position="634"/>
        <end position="673"/>
    </location>
</feature>
<dbReference type="PROSITE" id="PS50235">
    <property type="entry name" value="USP_3"/>
    <property type="match status" value="1"/>
</dbReference>
<dbReference type="InterPro" id="IPR013083">
    <property type="entry name" value="Znf_RING/FYVE/PHD"/>
</dbReference>
<dbReference type="Gene3D" id="2.130.10.10">
    <property type="entry name" value="YVTN repeat-like/Quinoprotein amine dehydrogenase"/>
    <property type="match status" value="2"/>
</dbReference>
<dbReference type="GO" id="GO:0004402">
    <property type="term" value="F:histone acetyltransferase activity"/>
    <property type="evidence" value="ECO:0007669"/>
    <property type="project" value="InterPro"/>
</dbReference>
<dbReference type="SUPFAM" id="SSF50978">
    <property type="entry name" value="WD40 repeat-like"/>
    <property type="match status" value="1"/>
</dbReference>
<evidence type="ECO:0000313" key="16">
    <source>
        <dbReference type="Proteomes" id="UP001177003"/>
    </source>
</evidence>
<evidence type="ECO:0000256" key="3">
    <source>
        <dbReference type="ARBA" id="ARBA00022664"/>
    </source>
</evidence>
<evidence type="ECO:0000256" key="1">
    <source>
        <dbReference type="ARBA" id="ARBA00004123"/>
    </source>
</evidence>
<dbReference type="Pfam" id="PF12660">
    <property type="entry name" value="zf-TFIIIC"/>
    <property type="match status" value="1"/>
</dbReference>
<dbReference type="SMART" id="SM00290">
    <property type="entry name" value="ZnF_UBP"/>
    <property type="match status" value="1"/>
</dbReference>
<keyword evidence="10" id="KW-0853">WD repeat</keyword>
<keyword evidence="4" id="KW-0479">Metal-binding</keyword>
<dbReference type="Proteomes" id="UP001177003">
    <property type="component" value="Chromosome 7"/>
</dbReference>
<protein>
    <recommendedName>
        <fullName evidence="17">Ubiquitinyl hydrolase 1</fullName>
    </recommendedName>
</protein>
<keyword evidence="9" id="KW-0539">Nucleus</keyword>
<dbReference type="GO" id="GO:0008270">
    <property type="term" value="F:zinc ion binding"/>
    <property type="evidence" value="ECO:0007669"/>
    <property type="project" value="UniProtKB-KW"/>
</dbReference>
<feature type="domain" description="USP" evidence="13">
    <location>
        <begin position="807"/>
        <end position="1123"/>
    </location>
</feature>
<keyword evidence="7" id="KW-0862">Zinc</keyword>
<dbReference type="InterPro" id="IPR024764">
    <property type="entry name" value="TFIIIC_Znf"/>
</dbReference>
<dbReference type="Pfam" id="PF02148">
    <property type="entry name" value="zf-UBP"/>
    <property type="match status" value="1"/>
</dbReference>
<dbReference type="InterPro" id="IPR044230">
    <property type="entry name" value="GTF3C4"/>
</dbReference>
<dbReference type="PROSITE" id="PS50271">
    <property type="entry name" value="ZF_UBP"/>
    <property type="match status" value="1"/>
</dbReference>
<gene>
    <name evidence="15" type="ORF">LSALG_LOCUS31543</name>
</gene>
<dbReference type="EMBL" id="OX465083">
    <property type="protein sequence ID" value="CAI9292473.1"/>
    <property type="molecule type" value="Genomic_DNA"/>
</dbReference>
<comment type="subcellular location">
    <subcellularLocation>
        <location evidence="1">Nucleus</location>
    </subcellularLocation>
</comment>
<dbReference type="PANTHER" id="PTHR15496:SF2">
    <property type="entry name" value="GENERAL TRANSCRIPTION FACTOR 3C POLYPEPTIDE 4"/>
    <property type="match status" value="1"/>
</dbReference>
<evidence type="ECO:0000256" key="4">
    <source>
        <dbReference type="ARBA" id="ARBA00022723"/>
    </source>
</evidence>
<evidence type="ECO:0000256" key="2">
    <source>
        <dbReference type="ARBA" id="ARBA00009085"/>
    </source>
</evidence>
<evidence type="ECO:0000256" key="12">
    <source>
        <dbReference type="SAM" id="MobiDB-lite"/>
    </source>
</evidence>
<dbReference type="Gene3D" id="3.90.70.10">
    <property type="entry name" value="Cysteine proteinases"/>
    <property type="match status" value="1"/>
</dbReference>
<dbReference type="PANTHER" id="PTHR15496">
    <property type="entry name" value="GENERAL TRANSCRIPTION FACTOR 3C POLYPEPTIDE 4 FAMILY"/>
    <property type="match status" value="1"/>
</dbReference>
<evidence type="ECO:0000256" key="6">
    <source>
        <dbReference type="ARBA" id="ARBA00022771"/>
    </source>
</evidence>
<keyword evidence="6 11" id="KW-0863">Zinc-finger</keyword>
<name>A0AA35ZHW7_LACSI</name>
<reference evidence="15" key="1">
    <citation type="submission" date="2023-04" db="EMBL/GenBank/DDBJ databases">
        <authorList>
            <person name="Vijverberg K."/>
            <person name="Xiong W."/>
            <person name="Schranz E."/>
        </authorList>
    </citation>
    <scope>NUCLEOTIDE SEQUENCE</scope>
</reference>
<feature type="compositionally biased region" description="Acidic residues" evidence="12">
    <location>
        <begin position="657"/>
        <end position="668"/>
    </location>
</feature>
<feature type="repeat" description="WD" evidence="10">
    <location>
        <begin position="171"/>
        <end position="202"/>
    </location>
</feature>
<dbReference type="Pfam" id="PF00400">
    <property type="entry name" value="WD40"/>
    <property type="match status" value="2"/>
</dbReference>
<evidence type="ECO:0000256" key="10">
    <source>
        <dbReference type="PROSITE-ProRule" id="PRU00221"/>
    </source>
</evidence>
<dbReference type="Pfam" id="PF00443">
    <property type="entry name" value="UCH"/>
    <property type="match status" value="1"/>
</dbReference>
<evidence type="ECO:0000313" key="15">
    <source>
        <dbReference type="EMBL" id="CAI9292473.1"/>
    </source>
</evidence>
<dbReference type="PROSITE" id="PS50294">
    <property type="entry name" value="WD_REPEATS_REGION"/>
    <property type="match status" value="2"/>
</dbReference>
<dbReference type="SUPFAM" id="SSF57850">
    <property type="entry name" value="RING/U-box"/>
    <property type="match status" value="1"/>
</dbReference>
<evidence type="ECO:0000256" key="11">
    <source>
        <dbReference type="PROSITE-ProRule" id="PRU00502"/>
    </source>
</evidence>
<dbReference type="GO" id="GO:0004843">
    <property type="term" value="F:cysteine-type deubiquitinase activity"/>
    <property type="evidence" value="ECO:0007669"/>
    <property type="project" value="InterPro"/>
</dbReference>
<evidence type="ECO:0000256" key="5">
    <source>
        <dbReference type="ARBA" id="ARBA00022728"/>
    </source>
</evidence>
<dbReference type="SMART" id="SM00320">
    <property type="entry name" value="WD40"/>
    <property type="match status" value="3"/>
</dbReference>
<dbReference type="SUPFAM" id="SSF54001">
    <property type="entry name" value="Cysteine proteinases"/>
    <property type="match status" value="1"/>
</dbReference>
<comment type="similarity">
    <text evidence="2">Belongs to the peptidase C19 family.</text>
</comment>
<dbReference type="InterPro" id="IPR028889">
    <property type="entry name" value="USP"/>
</dbReference>
<evidence type="ECO:0000256" key="8">
    <source>
        <dbReference type="ARBA" id="ARBA00023187"/>
    </source>
</evidence>
<dbReference type="GO" id="GO:0005681">
    <property type="term" value="C:spliceosomal complex"/>
    <property type="evidence" value="ECO:0007669"/>
    <property type="project" value="UniProtKB-KW"/>
</dbReference>
<keyword evidence="5" id="KW-0747">Spliceosome</keyword>
<dbReference type="InterPro" id="IPR038765">
    <property type="entry name" value="Papain-like_cys_pep_sf"/>
</dbReference>
<feature type="domain" description="UBP-type" evidence="14">
    <location>
        <begin position="685"/>
        <end position="782"/>
    </location>
</feature>
<dbReference type="InterPro" id="IPR015943">
    <property type="entry name" value="WD40/YVTN_repeat-like_dom_sf"/>
</dbReference>
<evidence type="ECO:0000259" key="14">
    <source>
        <dbReference type="PROSITE" id="PS50271"/>
    </source>
</evidence>
<feature type="compositionally biased region" description="Basic and acidic residues" evidence="12">
    <location>
        <begin position="643"/>
        <end position="656"/>
    </location>
</feature>